<reference evidence="2 3" key="1">
    <citation type="submission" date="2016-10" db="EMBL/GenBank/DDBJ databases">
        <authorList>
            <person name="de Groot N.N."/>
        </authorList>
    </citation>
    <scope>NUCLEOTIDE SEQUENCE [LARGE SCALE GENOMIC DNA]</scope>
    <source>
        <strain evidence="2 3">DSM 1801</strain>
    </source>
</reference>
<protein>
    <submittedName>
        <fullName evidence="2">Uncharacterized protein</fullName>
    </submittedName>
</protein>
<evidence type="ECO:0000313" key="2">
    <source>
        <dbReference type="EMBL" id="SET30612.1"/>
    </source>
</evidence>
<dbReference type="AlphaFoldDB" id="A0A1I0DE16"/>
<keyword evidence="1" id="KW-0732">Signal</keyword>
<dbReference type="Proteomes" id="UP000199800">
    <property type="component" value="Unassembled WGS sequence"/>
</dbReference>
<dbReference type="EMBL" id="FOHN01000014">
    <property type="protein sequence ID" value="SET30612.1"/>
    <property type="molecule type" value="Genomic_DNA"/>
</dbReference>
<feature type="signal peptide" evidence="1">
    <location>
        <begin position="1"/>
        <end position="24"/>
    </location>
</feature>
<evidence type="ECO:0000313" key="3">
    <source>
        <dbReference type="Proteomes" id="UP000199800"/>
    </source>
</evidence>
<sequence>MNLKKIIAVSALSAVLGVSTLSQAVSVNAEVAETGVYCSNGMSGITVYAYEHFGLELGTMHLYVKGRTAYNDFKTSRYCSPYLGVGFDPYNFSYAGSAYLYKRAGEMVIAKKTGGLSDSAYGFANITYK</sequence>
<evidence type="ECO:0000256" key="1">
    <source>
        <dbReference type="SAM" id="SignalP"/>
    </source>
</evidence>
<feature type="chain" id="PRO_5011761098" evidence="1">
    <location>
        <begin position="25"/>
        <end position="129"/>
    </location>
</feature>
<dbReference type="STRING" id="29364.SAMN04487772_11429"/>
<dbReference type="RefSeq" id="WP_092478099.1">
    <property type="nucleotide sequence ID" value="NZ_FOHN01000014.1"/>
</dbReference>
<name>A0A1I0DE16_9FIRM</name>
<keyword evidence="3" id="KW-1185">Reference proteome</keyword>
<gene>
    <name evidence="2" type="ORF">SAMN04487772_11429</name>
</gene>
<accession>A0A1I0DE16</accession>
<proteinExistence type="predicted"/>
<organism evidence="2 3">
    <name type="scientific">[Clostridium] polysaccharolyticum</name>
    <dbReference type="NCBI Taxonomy" id="29364"/>
    <lineage>
        <taxon>Bacteria</taxon>
        <taxon>Bacillati</taxon>
        <taxon>Bacillota</taxon>
        <taxon>Clostridia</taxon>
        <taxon>Lachnospirales</taxon>
        <taxon>Lachnospiraceae</taxon>
    </lineage>
</organism>